<keyword evidence="5" id="KW-1185">Reference proteome</keyword>
<dbReference type="Pfam" id="PF01464">
    <property type="entry name" value="SLT"/>
    <property type="match status" value="1"/>
</dbReference>
<dbReference type="PANTHER" id="PTHR37423:SF2">
    <property type="entry name" value="MEMBRANE-BOUND LYTIC MUREIN TRANSGLYCOSYLASE C"/>
    <property type="match status" value="1"/>
</dbReference>
<evidence type="ECO:0000259" key="3">
    <source>
        <dbReference type="Pfam" id="PF01464"/>
    </source>
</evidence>
<comment type="similarity">
    <text evidence="1">Belongs to the transglycosylase Slt family.</text>
</comment>
<comment type="caution">
    <text evidence="4">The sequence shown here is derived from an EMBL/GenBank/DDBJ whole genome shotgun (WGS) entry which is preliminary data.</text>
</comment>
<proteinExistence type="inferred from homology"/>
<feature type="signal peptide" evidence="2">
    <location>
        <begin position="1"/>
        <end position="25"/>
    </location>
</feature>
<dbReference type="PATRIC" id="fig|1004151.3.peg.960"/>
<evidence type="ECO:0000256" key="1">
    <source>
        <dbReference type="ARBA" id="ARBA00007734"/>
    </source>
</evidence>
<dbReference type="InterPro" id="IPR008258">
    <property type="entry name" value="Transglycosylase_SLT_dom_1"/>
</dbReference>
<accession>W3VCP7</accession>
<dbReference type="PANTHER" id="PTHR37423">
    <property type="entry name" value="SOLUBLE LYTIC MUREIN TRANSGLYCOSYLASE-RELATED"/>
    <property type="match status" value="1"/>
</dbReference>
<organism evidence="4 5">
    <name type="scientific">Photorhabdus khanii NC19</name>
    <dbReference type="NCBI Taxonomy" id="1004151"/>
    <lineage>
        <taxon>Bacteria</taxon>
        <taxon>Pseudomonadati</taxon>
        <taxon>Pseudomonadota</taxon>
        <taxon>Gammaproteobacteria</taxon>
        <taxon>Enterobacterales</taxon>
        <taxon>Morganellaceae</taxon>
        <taxon>Photorhabdus</taxon>
    </lineage>
</organism>
<dbReference type="AlphaFoldDB" id="W3VCP7"/>
<sequence>MIMNWRQIIRIVLLWCGGMVSPALANEPPHRSQQYRNDLIRASRVIWGLNAPVADFAAQLHQESDWKSRAISPVGAQGMAQFMPTTADWISQRIPELSNKDPFNPVWSIRAMVHYDHWLWQRIKAADKCQRMAMVLSAYNGGLGWLLRDKKKTEAVGLNPWIWFGHVEFQNAGRRTSAWKENRYYPRRILLALAPRYLAWGGASCAN</sequence>
<keyword evidence="2" id="KW-0732">Signal</keyword>
<gene>
    <name evidence="4" type="ORF">PTE_00940</name>
</gene>
<dbReference type="Gene3D" id="1.10.530.10">
    <property type="match status" value="1"/>
</dbReference>
<dbReference type="SUPFAM" id="SSF53955">
    <property type="entry name" value="Lysozyme-like"/>
    <property type="match status" value="1"/>
</dbReference>
<dbReference type="Proteomes" id="UP000018957">
    <property type="component" value="Unassembled WGS sequence"/>
</dbReference>
<dbReference type="InterPro" id="IPR023346">
    <property type="entry name" value="Lysozyme-like_dom_sf"/>
</dbReference>
<evidence type="ECO:0000256" key="2">
    <source>
        <dbReference type="SAM" id="SignalP"/>
    </source>
</evidence>
<evidence type="ECO:0000313" key="5">
    <source>
        <dbReference type="Proteomes" id="UP000018957"/>
    </source>
</evidence>
<protein>
    <submittedName>
        <fullName evidence="4">Putative soluble lytic transglycosylase fused to an ABC-type amino acid-binding protein</fullName>
    </submittedName>
</protein>
<name>W3VCP7_9GAMM</name>
<reference evidence="4 5" key="1">
    <citation type="submission" date="2013-11" db="EMBL/GenBank/DDBJ databases">
        <title>Elucidation of the Photorhabdus temperata genome and generation of transposon mutant library to identify motility mutants.</title>
        <authorList>
            <person name="Hurst S.G.IV."/>
            <person name="Micheals B."/>
            <person name="Abebe-Akele F."/>
            <person name="Rowedder H."/>
            <person name="Bullock H."/>
            <person name="Jackobeck R."/>
            <person name="Janicki E."/>
            <person name="Tisa L.S."/>
        </authorList>
    </citation>
    <scope>NUCLEOTIDE SEQUENCE [LARGE SCALE GENOMIC DNA]</scope>
    <source>
        <strain evidence="4 5">NC19</strain>
    </source>
</reference>
<feature type="chain" id="PRO_5004833052" evidence="2">
    <location>
        <begin position="26"/>
        <end position="207"/>
    </location>
</feature>
<evidence type="ECO:0000313" key="4">
    <source>
        <dbReference type="EMBL" id="ETS32849.1"/>
    </source>
</evidence>
<feature type="domain" description="Transglycosylase SLT" evidence="3">
    <location>
        <begin position="60"/>
        <end position="156"/>
    </location>
</feature>
<dbReference type="EMBL" id="AYSJ01000003">
    <property type="protein sequence ID" value="ETS32849.1"/>
    <property type="molecule type" value="Genomic_DNA"/>
</dbReference>